<accession>A0ABU7UY74</accession>
<feature type="signal peptide" evidence="8">
    <location>
        <begin position="1"/>
        <end position="28"/>
    </location>
</feature>
<protein>
    <submittedName>
        <fullName evidence="10">L,D-transpeptidase</fullName>
    </submittedName>
</protein>
<dbReference type="InterPro" id="IPR005490">
    <property type="entry name" value="LD_TPept_cat_dom"/>
</dbReference>
<dbReference type="Pfam" id="PF01471">
    <property type="entry name" value="PG_binding_1"/>
    <property type="match status" value="1"/>
</dbReference>
<dbReference type="InterPro" id="IPR036366">
    <property type="entry name" value="PGBDSf"/>
</dbReference>
<dbReference type="InterPro" id="IPR036365">
    <property type="entry name" value="PGBD-like_sf"/>
</dbReference>
<feature type="domain" description="L,D-TPase catalytic" evidence="9">
    <location>
        <begin position="202"/>
        <end position="337"/>
    </location>
</feature>
<dbReference type="Proteomes" id="UP001356170">
    <property type="component" value="Unassembled WGS sequence"/>
</dbReference>
<dbReference type="RefSeq" id="WP_331689742.1">
    <property type="nucleotide sequence ID" value="NZ_JAZHBN010000005.1"/>
</dbReference>
<evidence type="ECO:0000256" key="3">
    <source>
        <dbReference type="ARBA" id="ARBA00022679"/>
    </source>
</evidence>
<feature type="active site" description="Nucleophile" evidence="7">
    <location>
        <position position="313"/>
    </location>
</feature>
<proteinExistence type="inferred from homology"/>
<reference evidence="10 11" key="1">
    <citation type="submission" date="2024-01" db="EMBL/GenBank/DDBJ databases">
        <title>Novel species of the genus Luteimonas isolated from rivers.</title>
        <authorList>
            <person name="Lu H."/>
        </authorList>
    </citation>
    <scope>NUCLEOTIDE SEQUENCE [LARGE SCALE GENOMIC DNA]</scope>
    <source>
        <strain evidence="10 11">FXH3W</strain>
    </source>
</reference>
<dbReference type="Gene3D" id="2.40.440.10">
    <property type="entry name" value="L,D-transpeptidase catalytic domain-like"/>
    <property type="match status" value="1"/>
</dbReference>
<dbReference type="Gene3D" id="1.10.101.10">
    <property type="entry name" value="PGBD-like superfamily/PGBD"/>
    <property type="match status" value="1"/>
</dbReference>
<evidence type="ECO:0000256" key="4">
    <source>
        <dbReference type="ARBA" id="ARBA00022960"/>
    </source>
</evidence>
<evidence type="ECO:0000256" key="2">
    <source>
        <dbReference type="ARBA" id="ARBA00005992"/>
    </source>
</evidence>
<comment type="similarity">
    <text evidence="2">Belongs to the YkuD family.</text>
</comment>
<evidence type="ECO:0000313" key="10">
    <source>
        <dbReference type="EMBL" id="MEF2154908.1"/>
    </source>
</evidence>
<dbReference type="EMBL" id="JAZHBO010000001">
    <property type="protein sequence ID" value="MEF2154908.1"/>
    <property type="molecule type" value="Genomic_DNA"/>
</dbReference>
<evidence type="ECO:0000256" key="8">
    <source>
        <dbReference type="SAM" id="SignalP"/>
    </source>
</evidence>
<dbReference type="SUPFAM" id="SSF47090">
    <property type="entry name" value="PGBD-like"/>
    <property type="match status" value="1"/>
</dbReference>
<evidence type="ECO:0000256" key="1">
    <source>
        <dbReference type="ARBA" id="ARBA00004752"/>
    </source>
</evidence>
<dbReference type="InterPro" id="IPR038063">
    <property type="entry name" value="Transpep_catalytic_dom"/>
</dbReference>
<dbReference type="SUPFAM" id="SSF141523">
    <property type="entry name" value="L,D-transpeptidase catalytic domain-like"/>
    <property type="match status" value="1"/>
</dbReference>
<dbReference type="InterPro" id="IPR050979">
    <property type="entry name" value="LD-transpeptidase"/>
</dbReference>
<keyword evidence="11" id="KW-1185">Reference proteome</keyword>
<sequence>MSAKNSLTAWGVSALLLAVPAIGITQNAAPTAQATTAASATVDSKTMDKVNSNATKTGFQGMLRAQVLLDRAYFSPGEIDGADGSNMQRAVRGFQQANGLEVTGKLNDQVWELLNRDTAPALTTYKLSDLDIEGPYYDIPGDMMAKSKLDRLGYRNIMEMLGERFHASPNLIKRLNPSASFSTVGEEIIVPLPVQTALSGVAKLVVDKSDKILWLEDSAGKMIAQFPVTMGTDQYDPLPLGDWGITGVHRNPTYHYNSKLFWEHKNKKKQTAILQPGPNSPVGIMWIDLTKEHYGIHGTPEPSIIAKGASHGCVRLTNWSVLAVGAAVGESTPVHFQE</sequence>
<dbReference type="PANTHER" id="PTHR30582">
    <property type="entry name" value="L,D-TRANSPEPTIDASE"/>
    <property type="match status" value="1"/>
</dbReference>
<gene>
    <name evidence="10" type="ORF">V3390_01455</name>
</gene>
<name>A0ABU7UY74_9GAMM</name>
<evidence type="ECO:0000313" key="11">
    <source>
        <dbReference type="Proteomes" id="UP001356170"/>
    </source>
</evidence>
<dbReference type="PROSITE" id="PS52029">
    <property type="entry name" value="LD_TPASE"/>
    <property type="match status" value="1"/>
</dbReference>
<evidence type="ECO:0000256" key="5">
    <source>
        <dbReference type="ARBA" id="ARBA00022984"/>
    </source>
</evidence>
<comment type="pathway">
    <text evidence="1 7">Cell wall biogenesis; peptidoglycan biosynthesis.</text>
</comment>
<dbReference type="PANTHER" id="PTHR30582:SF30">
    <property type="entry name" value="BLR4375 PROTEIN"/>
    <property type="match status" value="1"/>
</dbReference>
<feature type="active site" description="Proton donor/acceptor" evidence="7">
    <location>
        <position position="297"/>
    </location>
</feature>
<feature type="chain" id="PRO_5045687540" evidence="8">
    <location>
        <begin position="29"/>
        <end position="338"/>
    </location>
</feature>
<organism evidence="10 11">
    <name type="scientific">Aquilutibacter rugosus</name>
    <dbReference type="NCBI Taxonomy" id="3115820"/>
    <lineage>
        <taxon>Bacteria</taxon>
        <taxon>Pseudomonadati</taxon>
        <taxon>Pseudomonadota</taxon>
        <taxon>Gammaproteobacteria</taxon>
        <taxon>Lysobacterales</taxon>
        <taxon>Lysobacteraceae</taxon>
        <taxon>Aquilutibacter</taxon>
    </lineage>
</organism>
<comment type="caution">
    <text evidence="10">The sequence shown here is derived from an EMBL/GenBank/DDBJ whole genome shotgun (WGS) entry which is preliminary data.</text>
</comment>
<keyword evidence="4 7" id="KW-0133">Cell shape</keyword>
<keyword evidence="6 7" id="KW-0961">Cell wall biogenesis/degradation</keyword>
<evidence type="ECO:0000256" key="6">
    <source>
        <dbReference type="ARBA" id="ARBA00023316"/>
    </source>
</evidence>
<evidence type="ECO:0000259" key="9">
    <source>
        <dbReference type="PROSITE" id="PS52029"/>
    </source>
</evidence>
<dbReference type="InterPro" id="IPR002477">
    <property type="entry name" value="Peptidoglycan-bd-like"/>
</dbReference>
<dbReference type="CDD" id="cd16913">
    <property type="entry name" value="YkuD_like"/>
    <property type="match status" value="1"/>
</dbReference>
<evidence type="ECO:0000256" key="7">
    <source>
        <dbReference type="PROSITE-ProRule" id="PRU01373"/>
    </source>
</evidence>
<keyword evidence="3" id="KW-0808">Transferase</keyword>
<dbReference type="Pfam" id="PF03734">
    <property type="entry name" value="YkuD"/>
    <property type="match status" value="1"/>
</dbReference>
<keyword evidence="8" id="KW-0732">Signal</keyword>
<keyword evidence="5 7" id="KW-0573">Peptidoglycan synthesis</keyword>